<dbReference type="Proteomes" id="UP000011087">
    <property type="component" value="Unassembled WGS sequence"/>
</dbReference>
<dbReference type="HOGENOM" id="CLU_1177313_0_0_1"/>
<evidence type="ECO:0000256" key="1">
    <source>
        <dbReference type="SAM" id="Coils"/>
    </source>
</evidence>
<dbReference type="RefSeq" id="XP_005833283.1">
    <property type="nucleotide sequence ID" value="XM_005833226.1"/>
</dbReference>
<sequence length="236" mass="26991">MLTMIYARALGETEYQRNEIARLAQVKEIISELKGNEHARLIEEIEAIREEKNNQIVRLTNMYRRREISREDLYSTRMARLSERLACLEAERVATLNNRDLIEIGMLRIHRNISIRKGIRKTVRNHLLMGKDSLSLSNHSKQVCQDLAQYDFGLDERSVAEALTNLMLEISTSLHGQVFLLNEPPGCYVGGSPPFANDPMVYLVDGSKKQRCTLHQGKVLPLVAPTWAFEASKPEE</sequence>
<reference evidence="3" key="3">
    <citation type="submission" date="2016-03" db="UniProtKB">
        <authorList>
            <consortium name="EnsemblProtists"/>
        </authorList>
    </citation>
    <scope>IDENTIFICATION</scope>
</reference>
<name>L1JCQ3_GUITC</name>
<feature type="coiled-coil region" evidence="1">
    <location>
        <begin position="38"/>
        <end position="98"/>
    </location>
</feature>
<dbReference type="GeneID" id="17302960"/>
<gene>
    <name evidence="2" type="ORF">GUITHDRAFT_138396</name>
</gene>
<keyword evidence="1" id="KW-0175">Coiled coil</keyword>
<dbReference type="AlphaFoldDB" id="L1JCQ3"/>
<dbReference type="KEGG" id="gtt:GUITHDRAFT_138396"/>
<protein>
    <submittedName>
        <fullName evidence="2 3">Uncharacterized protein</fullName>
    </submittedName>
</protein>
<keyword evidence="4" id="KW-1185">Reference proteome</keyword>
<dbReference type="EnsemblProtists" id="EKX46303">
    <property type="protein sequence ID" value="EKX46303"/>
    <property type="gene ID" value="GUITHDRAFT_138396"/>
</dbReference>
<reference evidence="4" key="2">
    <citation type="submission" date="2012-11" db="EMBL/GenBank/DDBJ databases">
        <authorList>
            <person name="Kuo A."/>
            <person name="Curtis B.A."/>
            <person name="Tanifuji G."/>
            <person name="Burki F."/>
            <person name="Gruber A."/>
            <person name="Irimia M."/>
            <person name="Maruyama S."/>
            <person name="Arias M.C."/>
            <person name="Ball S.G."/>
            <person name="Gile G.H."/>
            <person name="Hirakawa Y."/>
            <person name="Hopkins J.F."/>
            <person name="Rensing S.A."/>
            <person name="Schmutz J."/>
            <person name="Symeonidi A."/>
            <person name="Elias M."/>
            <person name="Eveleigh R.J."/>
            <person name="Herman E.K."/>
            <person name="Klute M.J."/>
            <person name="Nakayama T."/>
            <person name="Obornik M."/>
            <person name="Reyes-Prieto A."/>
            <person name="Armbrust E.V."/>
            <person name="Aves S.J."/>
            <person name="Beiko R.G."/>
            <person name="Coutinho P."/>
            <person name="Dacks J.B."/>
            <person name="Durnford D.G."/>
            <person name="Fast N.M."/>
            <person name="Green B.R."/>
            <person name="Grisdale C."/>
            <person name="Hempe F."/>
            <person name="Henrissat B."/>
            <person name="Hoppner M.P."/>
            <person name="Ishida K.-I."/>
            <person name="Kim E."/>
            <person name="Koreny L."/>
            <person name="Kroth P.G."/>
            <person name="Liu Y."/>
            <person name="Malik S.-B."/>
            <person name="Maier U.G."/>
            <person name="McRose D."/>
            <person name="Mock T."/>
            <person name="Neilson J.A."/>
            <person name="Onodera N.T."/>
            <person name="Poole A.M."/>
            <person name="Pritham E.J."/>
            <person name="Richards T.A."/>
            <person name="Rocap G."/>
            <person name="Roy S.W."/>
            <person name="Sarai C."/>
            <person name="Schaack S."/>
            <person name="Shirato S."/>
            <person name="Slamovits C.H."/>
            <person name="Spencer D.F."/>
            <person name="Suzuki S."/>
            <person name="Worden A.Z."/>
            <person name="Zauner S."/>
            <person name="Barry K."/>
            <person name="Bell C."/>
            <person name="Bharti A.K."/>
            <person name="Crow J.A."/>
            <person name="Grimwood J."/>
            <person name="Kramer R."/>
            <person name="Lindquist E."/>
            <person name="Lucas S."/>
            <person name="Salamov A."/>
            <person name="McFadden G.I."/>
            <person name="Lane C.E."/>
            <person name="Keeling P.J."/>
            <person name="Gray M.W."/>
            <person name="Grigoriev I.V."/>
            <person name="Archibald J.M."/>
        </authorList>
    </citation>
    <scope>NUCLEOTIDE SEQUENCE</scope>
    <source>
        <strain evidence="4">CCMP2712</strain>
    </source>
</reference>
<organism evidence="2">
    <name type="scientific">Guillardia theta (strain CCMP2712)</name>
    <name type="common">Cryptophyte</name>
    <dbReference type="NCBI Taxonomy" id="905079"/>
    <lineage>
        <taxon>Eukaryota</taxon>
        <taxon>Cryptophyceae</taxon>
        <taxon>Pyrenomonadales</taxon>
        <taxon>Geminigeraceae</taxon>
        <taxon>Guillardia</taxon>
    </lineage>
</organism>
<dbReference type="EMBL" id="JH992995">
    <property type="protein sequence ID" value="EKX46303.1"/>
    <property type="molecule type" value="Genomic_DNA"/>
</dbReference>
<proteinExistence type="predicted"/>
<evidence type="ECO:0000313" key="3">
    <source>
        <dbReference type="EnsemblProtists" id="EKX46303"/>
    </source>
</evidence>
<dbReference type="PaxDb" id="55529-EKX46303"/>
<evidence type="ECO:0000313" key="4">
    <source>
        <dbReference type="Proteomes" id="UP000011087"/>
    </source>
</evidence>
<accession>L1JCQ3</accession>
<reference evidence="2 4" key="1">
    <citation type="journal article" date="2012" name="Nature">
        <title>Algal genomes reveal evolutionary mosaicism and the fate of nucleomorphs.</title>
        <authorList>
            <consortium name="DOE Joint Genome Institute"/>
            <person name="Curtis B.A."/>
            <person name="Tanifuji G."/>
            <person name="Burki F."/>
            <person name="Gruber A."/>
            <person name="Irimia M."/>
            <person name="Maruyama S."/>
            <person name="Arias M.C."/>
            <person name="Ball S.G."/>
            <person name="Gile G.H."/>
            <person name="Hirakawa Y."/>
            <person name="Hopkins J.F."/>
            <person name="Kuo A."/>
            <person name="Rensing S.A."/>
            <person name="Schmutz J."/>
            <person name="Symeonidi A."/>
            <person name="Elias M."/>
            <person name="Eveleigh R.J."/>
            <person name="Herman E.K."/>
            <person name="Klute M.J."/>
            <person name="Nakayama T."/>
            <person name="Obornik M."/>
            <person name="Reyes-Prieto A."/>
            <person name="Armbrust E.V."/>
            <person name="Aves S.J."/>
            <person name="Beiko R.G."/>
            <person name="Coutinho P."/>
            <person name="Dacks J.B."/>
            <person name="Durnford D.G."/>
            <person name="Fast N.M."/>
            <person name="Green B.R."/>
            <person name="Grisdale C.J."/>
            <person name="Hempel F."/>
            <person name="Henrissat B."/>
            <person name="Hoppner M.P."/>
            <person name="Ishida K."/>
            <person name="Kim E."/>
            <person name="Koreny L."/>
            <person name="Kroth P.G."/>
            <person name="Liu Y."/>
            <person name="Malik S.B."/>
            <person name="Maier U.G."/>
            <person name="McRose D."/>
            <person name="Mock T."/>
            <person name="Neilson J.A."/>
            <person name="Onodera N.T."/>
            <person name="Poole A.M."/>
            <person name="Pritham E.J."/>
            <person name="Richards T.A."/>
            <person name="Rocap G."/>
            <person name="Roy S.W."/>
            <person name="Sarai C."/>
            <person name="Schaack S."/>
            <person name="Shirato S."/>
            <person name="Slamovits C.H."/>
            <person name="Spencer D.F."/>
            <person name="Suzuki S."/>
            <person name="Worden A.Z."/>
            <person name="Zauner S."/>
            <person name="Barry K."/>
            <person name="Bell C."/>
            <person name="Bharti A.K."/>
            <person name="Crow J.A."/>
            <person name="Grimwood J."/>
            <person name="Kramer R."/>
            <person name="Lindquist E."/>
            <person name="Lucas S."/>
            <person name="Salamov A."/>
            <person name="McFadden G.I."/>
            <person name="Lane C.E."/>
            <person name="Keeling P.J."/>
            <person name="Gray M.W."/>
            <person name="Grigoriev I.V."/>
            <person name="Archibald J.M."/>
        </authorList>
    </citation>
    <scope>NUCLEOTIDE SEQUENCE</scope>
    <source>
        <strain evidence="2 4">CCMP2712</strain>
    </source>
</reference>
<evidence type="ECO:0000313" key="2">
    <source>
        <dbReference type="EMBL" id="EKX46303.1"/>
    </source>
</evidence>